<sequence>MHIPHHIMKEASSKFVLWIIFFILASSISFWLAGVQFRRLVMVEAQEQQTNGNKCETDADCENKCDAGVCKRNCLELPSRCFNGQCACPFGPEHTATKTLLNSTCTIDDNCSKLCPSDCNIRSCLEAKCHCGCHG</sequence>
<comment type="caution">
    <text evidence="1">The sequence shown here is derived from an EMBL/GenBank/DDBJ whole genome shotgun (WGS) entry which is preliminary data.</text>
</comment>
<reference evidence="1" key="1">
    <citation type="submission" date="2023-10" db="EMBL/GenBank/DDBJ databases">
        <authorList>
            <person name="Rodriguez Cubillos JULIANA M."/>
            <person name="De Vega J."/>
        </authorList>
    </citation>
    <scope>NUCLEOTIDE SEQUENCE</scope>
</reference>
<accession>A0ACB0JP99</accession>
<keyword evidence="2" id="KW-1185">Reference proteome</keyword>
<dbReference type="EMBL" id="CASHSV030000109">
    <property type="protein sequence ID" value="CAJ2645825.1"/>
    <property type="molecule type" value="Genomic_DNA"/>
</dbReference>
<evidence type="ECO:0000313" key="1">
    <source>
        <dbReference type="EMBL" id="CAJ2645825.1"/>
    </source>
</evidence>
<name>A0ACB0JP99_TRIPR</name>
<evidence type="ECO:0000313" key="2">
    <source>
        <dbReference type="Proteomes" id="UP001177021"/>
    </source>
</evidence>
<dbReference type="Proteomes" id="UP001177021">
    <property type="component" value="Unassembled WGS sequence"/>
</dbReference>
<organism evidence="1 2">
    <name type="scientific">Trifolium pratense</name>
    <name type="common">Red clover</name>
    <dbReference type="NCBI Taxonomy" id="57577"/>
    <lineage>
        <taxon>Eukaryota</taxon>
        <taxon>Viridiplantae</taxon>
        <taxon>Streptophyta</taxon>
        <taxon>Embryophyta</taxon>
        <taxon>Tracheophyta</taxon>
        <taxon>Spermatophyta</taxon>
        <taxon>Magnoliopsida</taxon>
        <taxon>eudicotyledons</taxon>
        <taxon>Gunneridae</taxon>
        <taxon>Pentapetalae</taxon>
        <taxon>rosids</taxon>
        <taxon>fabids</taxon>
        <taxon>Fabales</taxon>
        <taxon>Fabaceae</taxon>
        <taxon>Papilionoideae</taxon>
        <taxon>50 kb inversion clade</taxon>
        <taxon>NPAAA clade</taxon>
        <taxon>Hologalegina</taxon>
        <taxon>IRL clade</taxon>
        <taxon>Trifolieae</taxon>
        <taxon>Trifolium</taxon>
    </lineage>
</organism>
<proteinExistence type="predicted"/>
<gene>
    <name evidence="1" type="ORF">MILVUS5_LOCUS14657</name>
</gene>
<protein>
    <submittedName>
        <fullName evidence="1">Uncharacterized protein</fullName>
    </submittedName>
</protein>